<dbReference type="EMBL" id="JAIQCV010000002">
    <property type="protein sequence ID" value="KAH1122949.1"/>
    <property type="molecule type" value="Genomic_DNA"/>
</dbReference>
<dbReference type="OrthoDB" id="989164at2759"/>
<organism evidence="1 2">
    <name type="scientific">Gossypium stocksii</name>
    <dbReference type="NCBI Taxonomy" id="47602"/>
    <lineage>
        <taxon>Eukaryota</taxon>
        <taxon>Viridiplantae</taxon>
        <taxon>Streptophyta</taxon>
        <taxon>Embryophyta</taxon>
        <taxon>Tracheophyta</taxon>
        <taxon>Spermatophyta</taxon>
        <taxon>Magnoliopsida</taxon>
        <taxon>eudicotyledons</taxon>
        <taxon>Gunneridae</taxon>
        <taxon>Pentapetalae</taxon>
        <taxon>rosids</taxon>
        <taxon>malvids</taxon>
        <taxon>Malvales</taxon>
        <taxon>Malvaceae</taxon>
        <taxon>Malvoideae</taxon>
        <taxon>Gossypium</taxon>
    </lineage>
</organism>
<keyword evidence="2" id="KW-1185">Reference proteome</keyword>
<reference evidence="1 2" key="1">
    <citation type="journal article" date="2021" name="Plant Biotechnol. J.">
        <title>Multi-omics assisted identification of the key and species-specific regulatory components of drought-tolerant mechanisms in Gossypium stocksii.</title>
        <authorList>
            <person name="Yu D."/>
            <person name="Ke L."/>
            <person name="Zhang D."/>
            <person name="Wu Y."/>
            <person name="Sun Y."/>
            <person name="Mei J."/>
            <person name="Sun J."/>
            <person name="Sun Y."/>
        </authorList>
    </citation>
    <scope>NUCLEOTIDE SEQUENCE [LARGE SCALE GENOMIC DNA]</scope>
    <source>
        <strain evidence="2">cv. E1</strain>
        <tissue evidence="1">Leaf</tissue>
    </source>
</reference>
<evidence type="ECO:0000313" key="1">
    <source>
        <dbReference type="EMBL" id="KAH1122949.1"/>
    </source>
</evidence>
<proteinExistence type="predicted"/>
<name>A0A9D3WFA2_9ROSI</name>
<accession>A0A9D3WFA2</accession>
<comment type="caution">
    <text evidence="1">The sequence shown here is derived from an EMBL/GenBank/DDBJ whole genome shotgun (WGS) entry which is preliminary data.</text>
</comment>
<dbReference type="AlphaFoldDB" id="A0A9D3WFA2"/>
<evidence type="ECO:0000313" key="2">
    <source>
        <dbReference type="Proteomes" id="UP000828251"/>
    </source>
</evidence>
<protein>
    <submittedName>
        <fullName evidence="1">Uncharacterized protein</fullName>
    </submittedName>
</protein>
<gene>
    <name evidence="1" type="ORF">J1N35_006109</name>
</gene>
<dbReference type="Proteomes" id="UP000828251">
    <property type="component" value="Unassembled WGS sequence"/>
</dbReference>
<sequence length="96" mass="11048">MSLHSTDMSLRIVEKTTRSNPSRQIEKVGSLKLHESNDHKHNILKAFWGLGSKKITQAKRFLDEIEKCSAKNDKVEMTSLLTSLMFVKYKGQENVR</sequence>